<evidence type="ECO:0000313" key="3">
    <source>
        <dbReference type="Proteomes" id="UP000297194"/>
    </source>
</evidence>
<organism evidence="2 3">
    <name type="scientific">Mythimna unipuncta nucleopolyhedrovirus</name>
    <dbReference type="NCBI Taxonomy" id="447897"/>
    <lineage>
        <taxon>Viruses</taxon>
        <taxon>Viruses incertae sedis</taxon>
        <taxon>Naldaviricetes</taxon>
        <taxon>Lefavirales</taxon>
        <taxon>Baculoviridae</taxon>
        <taxon>Alphabaculovirus</taxon>
    </lineage>
</organism>
<feature type="domain" description="Bro-N" evidence="1">
    <location>
        <begin position="17"/>
        <end position="66"/>
    </location>
</feature>
<dbReference type="RefSeq" id="YP_009666715.1">
    <property type="nucleotide sequence ID" value="NC_043530.1"/>
</dbReference>
<sequence length="115" mass="13022">MALVKKSCNIGGVACDVWIVEVERDEFMYAGHGIAEFLGYKLPAKAVRDHVKPVWRKNWIEIKGDLNWTPLVTSLEQTQLPTNWQLNTVSHQRHRRKHCGGHVERVGAGYGSAQT</sequence>
<dbReference type="EMBL" id="MF375894">
    <property type="protein sequence ID" value="AUV65322.1"/>
    <property type="molecule type" value="Genomic_DNA"/>
</dbReference>
<keyword evidence="3" id="KW-1185">Reference proteome</keyword>
<reference evidence="2" key="1">
    <citation type="journal article" date="2017" name="Virus Genes">
        <title>The complete genome sequence of a third distinct baculovirus isolated from the true armyworm, Mythimna unipuncta, contains two copies of the lef-7 gene.</title>
        <authorList>
            <person name="Harrison R.L."/>
            <person name="Mowery J.D."/>
            <person name="Rowley D.L."/>
            <person name="Bauchan G.R."/>
            <person name="Theilmann D.A."/>
            <person name="Rohrmann G.F."/>
            <person name="Erlandson M.A."/>
        </authorList>
    </citation>
    <scope>NUCLEOTIDE SEQUENCE [LARGE SCALE GENOMIC DNA]</scope>
    <source>
        <strain evidence="2">#7</strain>
    </source>
</reference>
<dbReference type="GeneID" id="40526995"/>
<proteinExistence type="predicted"/>
<dbReference type="KEGG" id="vg:40526995"/>
<dbReference type="InterPro" id="IPR003497">
    <property type="entry name" value="BRO_N_domain"/>
</dbReference>
<dbReference type="Pfam" id="PF02498">
    <property type="entry name" value="Bro-N"/>
    <property type="match status" value="1"/>
</dbReference>
<evidence type="ECO:0000259" key="1">
    <source>
        <dbReference type="Pfam" id="PF02498"/>
    </source>
</evidence>
<dbReference type="Proteomes" id="UP000297194">
    <property type="component" value="Segment"/>
</dbReference>
<name>A0A2K9VSA5_9ABAC</name>
<evidence type="ECO:0000313" key="2">
    <source>
        <dbReference type="EMBL" id="AUV65322.1"/>
    </source>
</evidence>
<accession>A0A2K9VSA5</accession>
<protein>
    <submittedName>
        <fullName evidence="2">BRO-E</fullName>
    </submittedName>
</protein>